<keyword evidence="2" id="KW-0812">Transmembrane</keyword>
<evidence type="ECO:0008006" key="5">
    <source>
        <dbReference type="Google" id="ProtNLM"/>
    </source>
</evidence>
<name>A0A1G1WDQ6_9BACT</name>
<dbReference type="PANTHER" id="PTHR30093">
    <property type="entry name" value="GENERAL SECRETION PATHWAY PROTEIN G"/>
    <property type="match status" value="1"/>
</dbReference>
<keyword evidence="2" id="KW-1133">Transmembrane helix</keyword>
<dbReference type="GO" id="GO:0015628">
    <property type="term" value="P:protein secretion by the type II secretion system"/>
    <property type="evidence" value="ECO:0007669"/>
    <property type="project" value="InterPro"/>
</dbReference>
<dbReference type="Gene3D" id="3.30.700.10">
    <property type="entry name" value="Glycoprotein, Type 4 Pilin"/>
    <property type="match status" value="1"/>
</dbReference>
<dbReference type="PRINTS" id="PR00813">
    <property type="entry name" value="BCTERIALGSPG"/>
</dbReference>
<dbReference type="SUPFAM" id="SSF54523">
    <property type="entry name" value="Pili subunits"/>
    <property type="match status" value="1"/>
</dbReference>
<dbReference type="PROSITE" id="PS00409">
    <property type="entry name" value="PROKAR_NTER_METHYL"/>
    <property type="match status" value="1"/>
</dbReference>
<dbReference type="PANTHER" id="PTHR30093:SF47">
    <property type="entry name" value="TYPE IV PILUS NON-CORE MINOR PILIN PILE"/>
    <property type="match status" value="1"/>
</dbReference>
<sequence>MKPAKGFTLIELLVAVAIISVLLSVGLVSYSSFQKNARDTQRKRDLDQIKIALESYFQENLVYPTSSSGKIKCGATTFNWGERFVCGATPIVYMESLPKDPKSTSPYIYCYISPAPNSTFRLYASMENDKNENLTAAESCNSVNYKYKITN</sequence>
<comment type="caution">
    <text evidence="3">The sequence shown here is derived from an EMBL/GenBank/DDBJ whole genome shotgun (WGS) entry which is preliminary data.</text>
</comment>
<protein>
    <recommendedName>
        <fullName evidence="5">Type II secretion system protein GspG C-terminal domain-containing protein</fullName>
    </recommendedName>
</protein>
<proteinExistence type="predicted"/>
<gene>
    <name evidence="3" type="ORF">A2134_00245</name>
</gene>
<reference evidence="3 4" key="1">
    <citation type="journal article" date="2016" name="Nat. Commun.">
        <title>Thousands of microbial genomes shed light on interconnected biogeochemical processes in an aquifer system.</title>
        <authorList>
            <person name="Anantharaman K."/>
            <person name="Brown C.T."/>
            <person name="Hug L.A."/>
            <person name="Sharon I."/>
            <person name="Castelle C.J."/>
            <person name="Probst A.J."/>
            <person name="Thomas B.C."/>
            <person name="Singh A."/>
            <person name="Wilkins M.J."/>
            <person name="Karaoz U."/>
            <person name="Brodie E.L."/>
            <person name="Williams K.H."/>
            <person name="Hubbard S.S."/>
            <person name="Banfield J.F."/>
        </authorList>
    </citation>
    <scope>NUCLEOTIDE SEQUENCE [LARGE SCALE GENOMIC DNA]</scope>
</reference>
<organism evidence="3 4">
    <name type="scientific">Candidatus Woykebacteria bacterium RBG_16_39_9b</name>
    <dbReference type="NCBI Taxonomy" id="1802595"/>
    <lineage>
        <taxon>Bacteria</taxon>
        <taxon>Candidatus Woykeibacteriota</taxon>
    </lineage>
</organism>
<dbReference type="NCBIfam" id="TIGR02532">
    <property type="entry name" value="IV_pilin_GFxxxE"/>
    <property type="match status" value="1"/>
</dbReference>
<dbReference type="InterPro" id="IPR045584">
    <property type="entry name" value="Pilin-like"/>
</dbReference>
<dbReference type="Proteomes" id="UP000178162">
    <property type="component" value="Unassembled WGS sequence"/>
</dbReference>
<evidence type="ECO:0000256" key="1">
    <source>
        <dbReference type="ARBA" id="ARBA00022481"/>
    </source>
</evidence>
<keyword evidence="1" id="KW-0488">Methylation</keyword>
<dbReference type="InterPro" id="IPR000983">
    <property type="entry name" value="Bac_GSPG_pilin"/>
</dbReference>
<dbReference type="AlphaFoldDB" id="A0A1G1WDQ6"/>
<evidence type="ECO:0000256" key="2">
    <source>
        <dbReference type="SAM" id="Phobius"/>
    </source>
</evidence>
<evidence type="ECO:0000313" key="3">
    <source>
        <dbReference type="EMBL" id="OGY25829.1"/>
    </source>
</evidence>
<dbReference type="STRING" id="1802595.A2134_00245"/>
<dbReference type="Pfam" id="PF07963">
    <property type="entry name" value="N_methyl"/>
    <property type="match status" value="1"/>
</dbReference>
<accession>A0A1G1WDQ6</accession>
<dbReference type="GO" id="GO:0015627">
    <property type="term" value="C:type II protein secretion system complex"/>
    <property type="evidence" value="ECO:0007669"/>
    <property type="project" value="InterPro"/>
</dbReference>
<feature type="transmembrane region" description="Helical" evidence="2">
    <location>
        <begin position="12"/>
        <end position="33"/>
    </location>
</feature>
<evidence type="ECO:0000313" key="4">
    <source>
        <dbReference type="Proteomes" id="UP000178162"/>
    </source>
</evidence>
<keyword evidence="2" id="KW-0472">Membrane</keyword>
<dbReference type="EMBL" id="MHCR01000007">
    <property type="protein sequence ID" value="OGY25829.1"/>
    <property type="molecule type" value="Genomic_DNA"/>
</dbReference>
<dbReference type="InterPro" id="IPR012902">
    <property type="entry name" value="N_methyl_site"/>
</dbReference>